<proteinExistence type="predicted"/>
<organism evidence="3 4">
    <name type="scientific">Electrophorus voltai</name>
    <dbReference type="NCBI Taxonomy" id="2609070"/>
    <lineage>
        <taxon>Eukaryota</taxon>
        <taxon>Metazoa</taxon>
        <taxon>Chordata</taxon>
        <taxon>Craniata</taxon>
        <taxon>Vertebrata</taxon>
        <taxon>Euteleostomi</taxon>
        <taxon>Actinopterygii</taxon>
        <taxon>Neopterygii</taxon>
        <taxon>Teleostei</taxon>
        <taxon>Ostariophysi</taxon>
        <taxon>Gymnotiformes</taxon>
        <taxon>Gymnotoidei</taxon>
        <taxon>Gymnotidae</taxon>
        <taxon>Electrophorus</taxon>
    </lineage>
</organism>
<sequence>MESSLAQVILDMQDEIKKLESENKVLRGQLSQAPLGTDQAGSLLPESPQENPLHANLRRNSSAPALEGKYKVENIMTVRRYSVSSNSINAPSKRQSSDNDGDIVNSNWARVHEGIRGRTFSPSREDGSDANEKLTSRRTLQQYVNKNRAKVKTVTFLLPVEDIYTSQPTV</sequence>
<name>A0AAD8YZZ8_9TELE</name>
<dbReference type="EMBL" id="JAROKS010000021">
    <property type="protein sequence ID" value="KAK1790468.1"/>
    <property type="molecule type" value="Genomic_DNA"/>
</dbReference>
<evidence type="ECO:0000256" key="1">
    <source>
        <dbReference type="SAM" id="Coils"/>
    </source>
</evidence>
<keyword evidence="4" id="KW-1185">Reference proteome</keyword>
<reference evidence="3" key="1">
    <citation type="submission" date="2023-03" db="EMBL/GenBank/DDBJ databases">
        <title>Electrophorus voltai genome.</title>
        <authorList>
            <person name="Bian C."/>
        </authorList>
    </citation>
    <scope>NUCLEOTIDE SEQUENCE</scope>
    <source>
        <strain evidence="3">CB-2022</strain>
        <tissue evidence="3">Muscle</tissue>
    </source>
</reference>
<protein>
    <submittedName>
        <fullName evidence="3">Uncharacterized protein</fullName>
    </submittedName>
</protein>
<gene>
    <name evidence="3" type="ORF">P4O66_014003</name>
</gene>
<comment type="caution">
    <text evidence="3">The sequence shown here is derived from an EMBL/GenBank/DDBJ whole genome shotgun (WGS) entry which is preliminary data.</text>
</comment>
<feature type="coiled-coil region" evidence="1">
    <location>
        <begin position="2"/>
        <end position="29"/>
    </location>
</feature>
<feature type="region of interest" description="Disordered" evidence="2">
    <location>
        <begin position="83"/>
        <end position="103"/>
    </location>
</feature>
<dbReference type="AlphaFoldDB" id="A0AAD8YZZ8"/>
<accession>A0AAD8YZZ8</accession>
<keyword evidence="1" id="KW-0175">Coiled coil</keyword>
<feature type="compositionally biased region" description="Polar residues" evidence="2">
    <location>
        <begin position="83"/>
        <end position="94"/>
    </location>
</feature>
<feature type="region of interest" description="Disordered" evidence="2">
    <location>
        <begin position="29"/>
        <end position="55"/>
    </location>
</feature>
<dbReference type="Proteomes" id="UP001239994">
    <property type="component" value="Unassembled WGS sequence"/>
</dbReference>
<evidence type="ECO:0000256" key="2">
    <source>
        <dbReference type="SAM" id="MobiDB-lite"/>
    </source>
</evidence>
<evidence type="ECO:0000313" key="3">
    <source>
        <dbReference type="EMBL" id="KAK1790468.1"/>
    </source>
</evidence>
<evidence type="ECO:0000313" key="4">
    <source>
        <dbReference type="Proteomes" id="UP001239994"/>
    </source>
</evidence>